<reference evidence="2 3" key="1">
    <citation type="submission" date="2021-01" db="EMBL/GenBank/DDBJ databases">
        <title>Whole genome shotgun sequence of Verrucosispora andamanensis NBRC 109075.</title>
        <authorList>
            <person name="Komaki H."/>
            <person name="Tamura T."/>
        </authorList>
    </citation>
    <scope>NUCLEOTIDE SEQUENCE [LARGE SCALE GENOMIC DNA]</scope>
    <source>
        <strain evidence="2 3">NBRC 109075</strain>
    </source>
</reference>
<evidence type="ECO:0000256" key="1">
    <source>
        <dbReference type="SAM" id="MobiDB-lite"/>
    </source>
</evidence>
<feature type="region of interest" description="Disordered" evidence="1">
    <location>
        <begin position="47"/>
        <end position="70"/>
    </location>
</feature>
<sequence>MSEGPSEVTIEALAPVAVHRVVTSGVKLTKAMSMCLWLLPDSGELSAPAAKAMSTQEKPPSGPVSGPRLRAVPVGSTAQCGPSDDPAVWRAPRTAYRCIVTP</sequence>
<gene>
    <name evidence="2" type="ORF">Van01_57780</name>
</gene>
<comment type="caution">
    <text evidence="2">The sequence shown here is derived from an EMBL/GenBank/DDBJ whole genome shotgun (WGS) entry which is preliminary data.</text>
</comment>
<accession>A0ABQ4I3T1</accession>
<evidence type="ECO:0000313" key="2">
    <source>
        <dbReference type="EMBL" id="GIJ12564.1"/>
    </source>
</evidence>
<evidence type="ECO:0000313" key="3">
    <source>
        <dbReference type="Proteomes" id="UP000647017"/>
    </source>
</evidence>
<dbReference type="Proteomes" id="UP000647017">
    <property type="component" value="Unassembled WGS sequence"/>
</dbReference>
<proteinExistence type="predicted"/>
<protein>
    <submittedName>
        <fullName evidence="2">Uncharacterized protein</fullName>
    </submittedName>
</protein>
<name>A0ABQ4I3T1_9ACTN</name>
<keyword evidence="3" id="KW-1185">Reference proteome</keyword>
<organism evidence="2 3">
    <name type="scientific">Micromonospora andamanensis</name>
    <dbReference type="NCBI Taxonomy" id="1287068"/>
    <lineage>
        <taxon>Bacteria</taxon>
        <taxon>Bacillati</taxon>
        <taxon>Actinomycetota</taxon>
        <taxon>Actinomycetes</taxon>
        <taxon>Micromonosporales</taxon>
        <taxon>Micromonosporaceae</taxon>
        <taxon>Micromonospora</taxon>
    </lineage>
</organism>
<dbReference type="EMBL" id="BOOZ01000056">
    <property type="protein sequence ID" value="GIJ12564.1"/>
    <property type="molecule type" value="Genomic_DNA"/>
</dbReference>